<dbReference type="OrthoDB" id="612216at2759"/>
<evidence type="ECO:0000313" key="4">
    <source>
        <dbReference type="EMBL" id="KAA8544383.1"/>
    </source>
</evidence>
<evidence type="ECO:0000259" key="2">
    <source>
        <dbReference type="Pfam" id="PF00646"/>
    </source>
</evidence>
<feature type="domain" description="F-box/LRR-repeat protein 15/At3g58940/PEG3-like LRR" evidence="3">
    <location>
        <begin position="157"/>
        <end position="277"/>
    </location>
</feature>
<dbReference type="Gene3D" id="1.20.1280.50">
    <property type="match status" value="1"/>
</dbReference>
<dbReference type="InterPro" id="IPR055411">
    <property type="entry name" value="LRR_FXL15/At3g58940/PEG3-like"/>
</dbReference>
<dbReference type="InterPro" id="IPR055294">
    <property type="entry name" value="FBL60-like"/>
</dbReference>
<feature type="region of interest" description="Disordered" evidence="1">
    <location>
        <begin position="405"/>
        <end position="439"/>
    </location>
</feature>
<name>A0A5J5BMN3_9ASTE</name>
<evidence type="ECO:0000313" key="5">
    <source>
        <dbReference type="Proteomes" id="UP000325577"/>
    </source>
</evidence>
<keyword evidence="5" id="KW-1185">Reference proteome</keyword>
<dbReference type="Pfam" id="PF00646">
    <property type="entry name" value="F-box"/>
    <property type="match status" value="1"/>
</dbReference>
<feature type="compositionally biased region" description="Basic and acidic residues" evidence="1">
    <location>
        <begin position="8"/>
        <end position="21"/>
    </location>
</feature>
<dbReference type="InterPro" id="IPR032675">
    <property type="entry name" value="LRR_dom_sf"/>
</dbReference>
<dbReference type="SUPFAM" id="SSF81383">
    <property type="entry name" value="F-box domain"/>
    <property type="match status" value="1"/>
</dbReference>
<dbReference type="Pfam" id="PF24758">
    <property type="entry name" value="LRR_At5g56370"/>
    <property type="match status" value="1"/>
</dbReference>
<organism evidence="4 5">
    <name type="scientific">Nyssa sinensis</name>
    <dbReference type="NCBI Taxonomy" id="561372"/>
    <lineage>
        <taxon>Eukaryota</taxon>
        <taxon>Viridiplantae</taxon>
        <taxon>Streptophyta</taxon>
        <taxon>Embryophyta</taxon>
        <taxon>Tracheophyta</taxon>
        <taxon>Spermatophyta</taxon>
        <taxon>Magnoliopsida</taxon>
        <taxon>eudicotyledons</taxon>
        <taxon>Gunneridae</taxon>
        <taxon>Pentapetalae</taxon>
        <taxon>asterids</taxon>
        <taxon>Cornales</taxon>
        <taxon>Nyssaceae</taxon>
        <taxon>Nyssa</taxon>
    </lineage>
</organism>
<dbReference type="AlphaFoldDB" id="A0A5J5BMN3"/>
<dbReference type="InterPro" id="IPR036047">
    <property type="entry name" value="F-box-like_dom_sf"/>
</dbReference>
<reference evidence="4 5" key="1">
    <citation type="submission" date="2019-09" db="EMBL/GenBank/DDBJ databases">
        <title>A chromosome-level genome assembly of the Chinese tupelo Nyssa sinensis.</title>
        <authorList>
            <person name="Yang X."/>
            <person name="Kang M."/>
            <person name="Yang Y."/>
            <person name="Xiong H."/>
            <person name="Wang M."/>
            <person name="Zhang Z."/>
            <person name="Wang Z."/>
            <person name="Wu H."/>
            <person name="Ma T."/>
            <person name="Liu J."/>
            <person name="Xi Z."/>
        </authorList>
    </citation>
    <scope>NUCLEOTIDE SEQUENCE [LARGE SCALE GENOMIC DNA]</scope>
    <source>
        <strain evidence="4">J267</strain>
        <tissue evidence="4">Leaf</tissue>
    </source>
</reference>
<dbReference type="InterPro" id="IPR053781">
    <property type="entry name" value="F-box_AtFBL13-like"/>
</dbReference>
<protein>
    <submittedName>
        <fullName evidence="4">Uncharacterized protein</fullName>
    </submittedName>
</protein>
<gene>
    <name evidence="4" type="ORF">F0562_022395</name>
</gene>
<accession>A0A5J5BMN3</accession>
<dbReference type="Proteomes" id="UP000325577">
    <property type="component" value="Linkage Group LG11"/>
</dbReference>
<proteinExistence type="predicted"/>
<evidence type="ECO:0000259" key="3">
    <source>
        <dbReference type="Pfam" id="PF24758"/>
    </source>
</evidence>
<feature type="region of interest" description="Disordered" evidence="1">
    <location>
        <begin position="1"/>
        <end position="21"/>
    </location>
</feature>
<dbReference type="PANTHER" id="PTHR31293">
    <property type="entry name" value="RNI-LIKE SUPERFAMILY PROTEIN"/>
    <property type="match status" value="1"/>
</dbReference>
<dbReference type="PANTHER" id="PTHR31293:SF12">
    <property type="entry name" value="RNI-LIKE SUPERFAMILY PROTEIN"/>
    <property type="match status" value="1"/>
</dbReference>
<dbReference type="Gene3D" id="3.80.10.10">
    <property type="entry name" value="Ribonuclease Inhibitor"/>
    <property type="match status" value="1"/>
</dbReference>
<dbReference type="InterPro" id="IPR001810">
    <property type="entry name" value="F-box_dom"/>
</dbReference>
<feature type="domain" description="F-box" evidence="2">
    <location>
        <begin position="64"/>
        <end position="103"/>
    </location>
</feature>
<evidence type="ECO:0000256" key="1">
    <source>
        <dbReference type="SAM" id="MobiDB-lite"/>
    </source>
</evidence>
<sequence>MIETEQEAIDRREGGRGRERERRRGTWVFADDFSQEVNYMTMASISKHPRSLKKSNIEKGKDRISSLPDSILVHILSFLPTKFAVATSILSARWKHIWASVPILDFNHLLVAEPKLWNDDVYGFMNFVDRVLMFHDLSCIHAFRLRCGVESDYARVNAWIGVAIKRQVQELDFLAFTEVPISLPRILFTCKTLVVLKLGTEFQLVNFPVSIHLPSLKTLHLSVASPNNDLMQNLLSGCPVVEDFYFYGLVGGPEGSVLNISNPALKNHCLSRYVLKGLSSLVKADIDVGMGCFSDSLHANPVFLILKEISIVKFLSLGSFTMNVLHFADDNTWPVFPNLTHLELDVHKRYGWRRLLDLLNSAPSLAVLELKFLYTETFSGEFIGEFITREGGICSVKTEGEGVSIYPRRPIPTTDGERGDRSERGGEEPGYLLTTSRRK</sequence>
<feature type="compositionally biased region" description="Basic and acidic residues" evidence="1">
    <location>
        <begin position="415"/>
        <end position="427"/>
    </location>
</feature>
<dbReference type="CDD" id="cd22160">
    <property type="entry name" value="F-box_AtFBL13-like"/>
    <property type="match status" value="1"/>
</dbReference>
<dbReference type="EMBL" id="CM018034">
    <property type="protein sequence ID" value="KAA8544383.1"/>
    <property type="molecule type" value="Genomic_DNA"/>
</dbReference>
<dbReference type="SUPFAM" id="SSF52047">
    <property type="entry name" value="RNI-like"/>
    <property type="match status" value="1"/>
</dbReference>